<name>A0A6H1ZNH5_9ZZZZ</name>
<dbReference type="EMBL" id="MT144739">
    <property type="protein sequence ID" value="QJH98538.1"/>
    <property type="molecule type" value="Genomic_DNA"/>
</dbReference>
<protein>
    <submittedName>
        <fullName evidence="1">Uncharacterized protein</fullName>
    </submittedName>
</protein>
<accession>A0A6H1ZNH5</accession>
<gene>
    <name evidence="1" type="ORF">TM448A01231_0014</name>
    <name evidence="2" type="ORF">TM448B01337_0014</name>
</gene>
<organism evidence="1">
    <name type="scientific">viral metagenome</name>
    <dbReference type="NCBI Taxonomy" id="1070528"/>
    <lineage>
        <taxon>unclassified sequences</taxon>
        <taxon>metagenomes</taxon>
        <taxon>organismal metagenomes</taxon>
    </lineage>
</organism>
<dbReference type="EMBL" id="MT144118">
    <property type="protein sequence ID" value="QJA49114.1"/>
    <property type="molecule type" value="Genomic_DNA"/>
</dbReference>
<reference evidence="1" key="1">
    <citation type="submission" date="2020-03" db="EMBL/GenBank/DDBJ databases">
        <title>The deep terrestrial virosphere.</title>
        <authorList>
            <person name="Holmfeldt K."/>
            <person name="Nilsson E."/>
            <person name="Simone D."/>
            <person name="Lopez-Fernandez M."/>
            <person name="Wu X."/>
            <person name="de Brujin I."/>
            <person name="Lundin D."/>
            <person name="Andersson A."/>
            <person name="Bertilsson S."/>
            <person name="Dopson M."/>
        </authorList>
    </citation>
    <scope>NUCLEOTIDE SEQUENCE</scope>
    <source>
        <strain evidence="1">TM448A01231</strain>
        <strain evidence="2">TM448B01337</strain>
    </source>
</reference>
<evidence type="ECO:0000313" key="2">
    <source>
        <dbReference type="EMBL" id="QJH98538.1"/>
    </source>
</evidence>
<dbReference type="AlphaFoldDB" id="A0A6H1ZNH5"/>
<proteinExistence type="predicted"/>
<sequence length="48" mass="5431">MPDLKSMLKDLTVKTVKTQEISKETAARVAETLKRMQEAAKILTKRKA</sequence>
<evidence type="ECO:0000313" key="1">
    <source>
        <dbReference type="EMBL" id="QJA49114.1"/>
    </source>
</evidence>